<sequence>MFLARALRPAARPLTRASSAVAFNNADLTPRAAAPGQAPNRATTWSKDQQPKADAFDSARFEQVNMPLQPDGLSAMTLSQEQPIVMVASRTAVCDGGGGPLGHPKIFINLDLPGARTCGYCGARYEQEHHH</sequence>
<keyword evidence="4" id="KW-1185">Reference proteome</keyword>
<evidence type="ECO:0000256" key="1">
    <source>
        <dbReference type="SAM" id="MobiDB-lite"/>
    </source>
</evidence>
<evidence type="ECO:0000259" key="2">
    <source>
        <dbReference type="Pfam" id="PF10276"/>
    </source>
</evidence>
<protein>
    <recommendedName>
        <fullName evidence="2">Zinc finger CHCC-type domain-containing protein</fullName>
    </recommendedName>
</protein>
<dbReference type="Pfam" id="PF10276">
    <property type="entry name" value="zf-CHCC"/>
    <property type="match status" value="1"/>
</dbReference>
<dbReference type="Gene3D" id="2.60.260.40">
    <property type="entry name" value="q5lls5 like domains"/>
    <property type="match status" value="1"/>
</dbReference>
<dbReference type="PANTHER" id="PTHR13156:SF0">
    <property type="entry name" value="NADH DEHYDROGENASE [UBIQUINONE] IRON-SULFUR PROTEIN 6, MITOCHONDRIAL"/>
    <property type="match status" value="1"/>
</dbReference>
<accession>A0AA48QWG4</accession>
<dbReference type="InterPro" id="IPR019401">
    <property type="entry name" value="Znf_CHCC"/>
</dbReference>
<dbReference type="PANTHER" id="PTHR13156">
    <property type="entry name" value="NADH-UBIQUINONE OXIDOREDUCTASE 13 KD-A SUBUNIT"/>
    <property type="match status" value="1"/>
</dbReference>
<evidence type="ECO:0000313" key="4">
    <source>
        <dbReference type="Proteomes" id="UP001233271"/>
    </source>
</evidence>
<dbReference type="GeneID" id="85496002"/>
<dbReference type="KEGG" id="ccac:CcaHIS019_0409520"/>
<name>A0AA48QWG4_9TREE</name>
<gene>
    <name evidence="3" type="ORF">CcaverHIS019_0409520</name>
</gene>
<dbReference type="RefSeq" id="XP_060457397.1">
    <property type="nucleotide sequence ID" value="XM_060600843.1"/>
</dbReference>
<organism evidence="3 4">
    <name type="scientific">Cutaneotrichosporon cavernicola</name>
    <dbReference type="NCBI Taxonomy" id="279322"/>
    <lineage>
        <taxon>Eukaryota</taxon>
        <taxon>Fungi</taxon>
        <taxon>Dikarya</taxon>
        <taxon>Basidiomycota</taxon>
        <taxon>Agaricomycotina</taxon>
        <taxon>Tremellomycetes</taxon>
        <taxon>Trichosporonales</taxon>
        <taxon>Trichosporonaceae</taxon>
        <taxon>Cutaneotrichosporon</taxon>
    </lineage>
</organism>
<dbReference type="FunFam" id="2.60.260.40:FF:000003">
    <property type="entry name" value="NADH dehydrogenase [ubiquinone] iron-sulfur protein 6, mitochondrial"/>
    <property type="match status" value="1"/>
</dbReference>
<reference evidence="3" key="1">
    <citation type="journal article" date="2023" name="BMC Genomics">
        <title>Chromosome-level genome assemblies of Cutaneotrichosporon spp. (Trichosporonales, Basidiomycota) reveal imbalanced evolution between nucleotide sequences and chromosome synteny.</title>
        <authorList>
            <person name="Kobayashi Y."/>
            <person name="Kayamori A."/>
            <person name="Aoki K."/>
            <person name="Shiwa Y."/>
            <person name="Matsutani M."/>
            <person name="Fujita N."/>
            <person name="Sugita T."/>
            <person name="Iwasaki W."/>
            <person name="Tanaka N."/>
            <person name="Takashima M."/>
        </authorList>
    </citation>
    <scope>NUCLEOTIDE SEQUENCE</scope>
    <source>
        <strain evidence="3">HIS019</strain>
    </source>
</reference>
<feature type="domain" description="Zinc finger CHCC-type" evidence="2">
    <location>
        <begin position="90"/>
        <end position="125"/>
    </location>
</feature>
<dbReference type="Proteomes" id="UP001233271">
    <property type="component" value="Chromosome 4"/>
</dbReference>
<evidence type="ECO:0000313" key="3">
    <source>
        <dbReference type="EMBL" id="BEI92132.1"/>
    </source>
</evidence>
<dbReference type="EMBL" id="AP028215">
    <property type="protein sequence ID" value="BEI92132.1"/>
    <property type="molecule type" value="Genomic_DNA"/>
</dbReference>
<proteinExistence type="predicted"/>
<dbReference type="AlphaFoldDB" id="A0AA48QWG4"/>
<dbReference type="GO" id="GO:0005739">
    <property type="term" value="C:mitochondrion"/>
    <property type="evidence" value="ECO:0007669"/>
    <property type="project" value="GOC"/>
</dbReference>
<dbReference type="GO" id="GO:0006120">
    <property type="term" value="P:mitochondrial electron transport, NADH to ubiquinone"/>
    <property type="evidence" value="ECO:0007669"/>
    <property type="project" value="TreeGrafter"/>
</dbReference>
<feature type="region of interest" description="Disordered" evidence="1">
    <location>
        <begin position="27"/>
        <end position="56"/>
    </location>
</feature>